<evidence type="ECO:0000256" key="1">
    <source>
        <dbReference type="ARBA" id="ARBA00009919"/>
    </source>
</evidence>
<dbReference type="FunFam" id="3.40.50.720:FF:000080">
    <property type="entry name" value="Thiazole biosynthesis adenylyltransferase ThiF"/>
    <property type="match status" value="1"/>
</dbReference>
<gene>
    <name evidence="3" type="ORF">K8I29_10820</name>
</gene>
<dbReference type="GO" id="GO:0004792">
    <property type="term" value="F:thiosulfate-cyanide sulfurtransferase activity"/>
    <property type="evidence" value="ECO:0007669"/>
    <property type="project" value="TreeGrafter"/>
</dbReference>
<dbReference type="CDD" id="cd00757">
    <property type="entry name" value="ThiF_MoeB_HesA_family"/>
    <property type="match status" value="1"/>
</dbReference>
<comment type="similarity">
    <text evidence="1">Belongs to the HesA/MoeB/ThiF family.</text>
</comment>
<evidence type="ECO:0000259" key="2">
    <source>
        <dbReference type="Pfam" id="PF00899"/>
    </source>
</evidence>
<dbReference type="Gene3D" id="3.40.50.720">
    <property type="entry name" value="NAD(P)-binding Rossmann-like Domain"/>
    <property type="match status" value="1"/>
</dbReference>
<evidence type="ECO:0000313" key="3">
    <source>
        <dbReference type="EMBL" id="MBZ0156684.1"/>
    </source>
</evidence>
<evidence type="ECO:0000313" key="4">
    <source>
        <dbReference type="Proteomes" id="UP000705867"/>
    </source>
</evidence>
<proteinExistence type="inferred from homology"/>
<dbReference type="GO" id="GO:0005737">
    <property type="term" value="C:cytoplasm"/>
    <property type="evidence" value="ECO:0007669"/>
    <property type="project" value="TreeGrafter"/>
</dbReference>
<sequence length="244" mass="26784">MLSAEEVKRYTRQMMMDTWGEETQKKLKNATVFIAGAGGLGSPVSIYLAVAGIGNIRICDFDSPDWSNLNRQILHNHNRIGTNKALSAKQTLLELNPSITITAITDKIVAENVDELVGNAQLIVDCMDNFPTRYLLNESAIRKGIPLVYGSIWGLEGRLSFISPPETPCLKCMFPEAPPSEVFPVVGATPGVIGTLQAMEAIKYLAGVGENLKGKILVWEGKKVVFKHYKAYRDPECPVCSTLK</sequence>
<dbReference type="InterPro" id="IPR035985">
    <property type="entry name" value="Ubiquitin-activating_enz"/>
</dbReference>
<dbReference type="InterPro" id="IPR000594">
    <property type="entry name" value="ThiF_NAD_FAD-bd"/>
</dbReference>
<dbReference type="GO" id="GO:0008641">
    <property type="term" value="F:ubiquitin-like modifier activating enzyme activity"/>
    <property type="evidence" value="ECO:0007669"/>
    <property type="project" value="InterPro"/>
</dbReference>
<comment type="caution">
    <text evidence="3">The sequence shown here is derived from an EMBL/GenBank/DDBJ whole genome shotgun (WGS) entry which is preliminary data.</text>
</comment>
<dbReference type="PANTHER" id="PTHR10953:SF102">
    <property type="entry name" value="ADENYLYLTRANSFERASE AND SULFURTRANSFERASE MOCS3"/>
    <property type="match status" value="1"/>
</dbReference>
<dbReference type="SUPFAM" id="SSF69572">
    <property type="entry name" value="Activating enzymes of the ubiquitin-like proteins"/>
    <property type="match status" value="1"/>
</dbReference>
<protein>
    <submittedName>
        <fullName evidence="3">HesA/MoeB/ThiF family protein</fullName>
    </submittedName>
</protein>
<dbReference type="EMBL" id="JAIOIV010000083">
    <property type="protein sequence ID" value="MBZ0156684.1"/>
    <property type="molecule type" value="Genomic_DNA"/>
</dbReference>
<dbReference type="Proteomes" id="UP000705867">
    <property type="component" value="Unassembled WGS sequence"/>
</dbReference>
<dbReference type="GO" id="GO:0016779">
    <property type="term" value="F:nucleotidyltransferase activity"/>
    <property type="evidence" value="ECO:0007669"/>
    <property type="project" value="TreeGrafter"/>
</dbReference>
<accession>A0A953JDH7</accession>
<feature type="domain" description="THIF-type NAD/FAD binding fold" evidence="2">
    <location>
        <begin position="10"/>
        <end position="239"/>
    </location>
</feature>
<dbReference type="PANTHER" id="PTHR10953">
    <property type="entry name" value="UBIQUITIN-ACTIVATING ENZYME E1"/>
    <property type="match status" value="1"/>
</dbReference>
<dbReference type="InterPro" id="IPR045886">
    <property type="entry name" value="ThiF/MoeB/HesA"/>
</dbReference>
<dbReference type="AlphaFoldDB" id="A0A953JDH7"/>
<reference evidence="3" key="1">
    <citation type="journal article" date="2021" name="bioRxiv">
        <title>Unraveling nitrogen, sulfur and carbon metabolic pathways and microbial community transcriptional responses to substrate deprivation and toxicity stresses in a bioreactor mimicking anoxic brackish coastal sediment conditions.</title>
        <authorList>
            <person name="Martins P.D."/>
            <person name="Echeveste M.J."/>
            <person name="Arshad A."/>
            <person name="Kurth J."/>
            <person name="Ouboter H."/>
            <person name="Jetten M.S.M."/>
            <person name="Welte C.U."/>
        </authorList>
    </citation>
    <scope>NUCLEOTIDE SEQUENCE</scope>
    <source>
        <strain evidence="3">MAG_39</strain>
    </source>
</reference>
<reference evidence="3" key="2">
    <citation type="submission" date="2021-08" db="EMBL/GenBank/DDBJ databases">
        <authorList>
            <person name="Dalcin Martins P."/>
        </authorList>
    </citation>
    <scope>NUCLEOTIDE SEQUENCE</scope>
    <source>
        <strain evidence="3">MAG_39</strain>
    </source>
</reference>
<name>A0A953JDH7_9BACT</name>
<organism evidence="3 4">
    <name type="scientific">Candidatus Nitrobium versatile</name>
    <dbReference type="NCBI Taxonomy" id="2884831"/>
    <lineage>
        <taxon>Bacteria</taxon>
        <taxon>Pseudomonadati</taxon>
        <taxon>Nitrospirota</taxon>
        <taxon>Nitrospiria</taxon>
        <taxon>Nitrospirales</taxon>
        <taxon>Nitrospiraceae</taxon>
        <taxon>Candidatus Nitrobium</taxon>
    </lineage>
</organism>
<dbReference type="Pfam" id="PF00899">
    <property type="entry name" value="ThiF"/>
    <property type="match status" value="1"/>
</dbReference>